<dbReference type="OrthoDB" id="10772at2157"/>
<sequence length="180" mass="19948">MILLVDNGSVFTKNIVEFLCSTKSDHAVMPFDKVNLGDLEKFDSFILSGRRHNDQAMNALNSKIIHHAISHKKPLLGICYGAEILALSTGGTIKRMSSLQKGPSMVQVMQENPLCDGVIQVYQSHSFEVSSLGKSLIPLGRSDACKYEIFQYENSHIFGTQFHPEMSGDGLSLIEKFINI</sequence>
<reference evidence="2 3" key="1">
    <citation type="journal article" date="2016" name="Sci. Rep.">
        <title>A novel ammonia-oxidizing archaeon from wastewater treatment plant: Its enrichment, physiological and genomic characteristics.</title>
        <authorList>
            <person name="Li Y."/>
            <person name="Ding K."/>
            <person name="Wen X."/>
            <person name="Zhang B."/>
            <person name="Shen B."/>
            <person name="Yang Y."/>
        </authorList>
    </citation>
    <scope>NUCLEOTIDE SEQUENCE [LARGE SCALE GENOMIC DNA]</scope>
    <source>
        <strain evidence="2 3">SAT1</strain>
    </source>
</reference>
<keyword evidence="2" id="KW-0315">Glutamine amidotransferase</keyword>
<name>A0A3G1B1T5_9ARCH</name>
<dbReference type="Proteomes" id="UP000266745">
    <property type="component" value="Chromosome"/>
</dbReference>
<dbReference type="GeneID" id="24874221"/>
<dbReference type="SUPFAM" id="SSF52317">
    <property type="entry name" value="Class I glutamine amidotransferase-like"/>
    <property type="match status" value="1"/>
</dbReference>
<protein>
    <submittedName>
        <fullName evidence="2">Glutamine amidotransferase</fullName>
    </submittedName>
</protein>
<evidence type="ECO:0000313" key="3">
    <source>
        <dbReference type="Proteomes" id="UP000266745"/>
    </source>
</evidence>
<organism evidence="2 3">
    <name type="scientific">Candidatus Nitrosotenuis cloacae</name>
    <dbReference type="NCBI Taxonomy" id="1603555"/>
    <lineage>
        <taxon>Archaea</taxon>
        <taxon>Nitrososphaerota</taxon>
        <taxon>Candidatus Nitrosotenuis</taxon>
    </lineage>
</organism>
<proteinExistence type="predicted"/>
<evidence type="ECO:0000259" key="1">
    <source>
        <dbReference type="Pfam" id="PF00117"/>
    </source>
</evidence>
<dbReference type="PROSITE" id="PS51273">
    <property type="entry name" value="GATASE_TYPE_1"/>
    <property type="match status" value="1"/>
</dbReference>
<dbReference type="EMBL" id="CP011097">
    <property type="protein sequence ID" value="AJZ76096.1"/>
    <property type="molecule type" value="Genomic_DNA"/>
</dbReference>
<dbReference type="Gene3D" id="3.40.50.880">
    <property type="match status" value="1"/>
</dbReference>
<dbReference type="PANTHER" id="PTHR42695:SF5">
    <property type="entry name" value="GLUTAMINE AMIDOTRANSFERASE YLR126C-RELATED"/>
    <property type="match status" value="1"/>
</dbReference>
<keyword evidence="2" id="KW-0808">Transferase</keyword>
<feature type="domain" description="Glutamine amidotransferase" evidence="1">
    <location>
        <begin position="3"/>
        <end position="168"/>
    </location>
</feature>
<dbReference type="InterPro" id="IPR029062">
    <property type="entry name" value="Class_I_gatase-like"/>
</dbReference>
<dbReference type="GO" id="GO:0016740">
    <property type="term" value="F:transferase activity"/>
    <property type="evidence" value="ECO:0007669"/>
    <property type="project" value="UniProtKB-KW"/>
</dbReference>
<dbReference type="STRING" id="1603555.SU86_006605"/>
<dbReference type="InterPro" id="IPR044992">
    <property type="entry name" value="ChyE-like"/>
</dbReference>
<dbReference type="PRINTS" id="PR00097">
    <property type="entry name" value="ANTSNTHASEII"/>
</dbReference>
<keyword evidence="3" id="KW-1185">Reference proteome</keyword>
<gene>
    <name evidence="2" type="ORF">SU86_006605</name>
</gene>
<dbReference type="GO" id="GO:0005829">
    <property type="term" value="C:cytosol"/>
    <property type="evidence" value="ECO:0007669"/>
    <property type="project" value="TreeGrafter"/>
</dbReference>
<dbReference type="AlphaFoldDB" id="A0A3G1B1T5"/>
<dbReference type="InterPro" id="IPR017926">
    <property type="entry name" value="GATASE"/>
</dbReference>
<accession>A0A3G1B1T5</accession>
<dbReference type="PANTHER" id="PTHR42695">
    <property type="entry name" value="GLUTAMINE AMIDOTRANSFERASE YLR126C-RELATED"/>
    <property type="match status" value="1"/>
</dbReference>
<dbReference type="Pfam" id="PF00117">
    <property type="entry name" value="GATase"/>
    <property type="match status" value="1"/>
</dbReference>
<evidence type="ECO:0000313" key="2">
    <source>
        <dbReference type="EMBL" id="AJZ76096.1"/>
    </source>
</evidence>
<dbReference type="KEGG" id="tah:SU86_006605"/>
<dbReference type="RefSeq" id="WP_048186751.1">
    <property type="nucleotide sequence ID" value="NZ_CP011097.1"/>
</dbReference>